<evidence type="ECO:0000313" key="3">
    <source>
        <dbReference type="Proteomes" id="UP000092993"/>
    </source>
</evidence>
<comment type="caution">
    <text evidence="2">The sequence shown here is derived from an EMBL/GenBank/DDBJ whole genome shotgun (WGS) entry which is preliminary data.</text>
</comment>
<feature type="region of interest" description="Disordered" evidence="1">
    <location>
        <begin position="249"/>
        <end position="323"/>
    </location>
</feature>
<dbReference type="InterPro" id="IPR015374">
    <property type="entry name" value="ChAPs"/>
</dbReference>
<dbReference type="PANTHER" id="PTHR31975:SF1">
    <property type="entry name" value="BUD SITE SELECTION PROTEIN 7-RELATED"/>
    <property type="match status" value="1"/>
</dbReference>
<dbReference type="Gene3D" id="1.25.40.10">
    <property type="entry name" value="Tetratricopeptide repeat domain"/>
    <property type="match status" value="1"/>
</dbReference>
<dbReference type="Pfam" id="PF09295">
    <property type="entry name" value="ChAPs"/>
    <property type="match status" value="1"/>
</dbReference>
<protein>
    <submittedName>
        <fullName evidence="2">Uncharacterized protein C31F10.16</fullName>
    </submittedName>
</protein>
<accession>A0A1C7LLV2</accession>
<keyword evidence="3" id="KW-1185">Reference proteome</keyword>
<feature type="compositionally biased region" description="Acidic residues" evidence="1">
    <location>
        <begin position="274"/>
        <end position="294"/>
    </location>
</feature>
<evidence type="ECO:0000256" key="1">
    <source>
        <dbReference type="SAM" id="MobiDB-lite"/>
    </source>
</evidence>
<dbReference type="GO" id="GO:0006893">
    <property type="term" value="P:Golgi to plasma membrane transport"/>
    <property type="evidence" value="ECO:0007669"/>
    <property type="project" value="UniProtKB-ARBA"/>
</dbReference>
<evidence type="ECO:0000313" key="2">
    <source>
        <dbReference type="EMBL" id="OBZ65009.1"/>
    </source>
</evidence>
<dbReference type="SUPFAM" id="SSF48452">
    <property type="entry name" value="TPR-like"/>
    <property type="match status" value="1"/>
</dbReference>
<organism evidence="2 3">
    <name type="scientific">Grifola frondosa</name>
    <name type="common">Maitake</name>
    <name type="synonym">Polyporus frondosus</name>
    <dbReference type="NCBI Taxonomy" id="5627"/>
    <lineage>
        <taxon>Eukaryota</taxon>
        <taxon>Fungi</taxon>
        <taxon>Dikarya</taxon>
        <taxon>Basidiomycota</taxon>
        <taxon>Agaricomycotina</taxon>
        <taxon>Agaricomycetes</taxon>
        <taxon>Polyporales</taxon>
        <taxon>Grifolaceae</taxon>
        <taxon>Grifola</taxon>
    </lineage>
</organism>
<name>A0A1C7LLV2_GRIFR</name>
<dbReference type="PANTHER" id="PTHR31975">
    <property type="entry name" value="BUD SITE SELECTION PROTEIN 7-RELATED"/>
    <property type="match status" value="1"/>
</dbReference>
<reference evidence="2 3" key="1">
    <citation type="submission" date="2016-03" db="EMBL/GenBank/DDBJ databases">
        <title>Whole genome sequencing of Grifola frondosa 9006-11.</title>
        <authorList>
            <person name="Min B."/>
            <person name="Park H."/>
            <person name="Kim J.-G."/>
            <person name="Cho H."/>
            <person name="Oh Y.-L."/>
            <person name="Kong W.-S."/>
            <person name="Choi I.-G."/>
        </authorList>
    </citation>
    <scope>NUCLEOTIDE SEQUENCE [LARGE SCALE GENOMIC DNA]</scope>
    <source>
        <strain evidence="2 3">9006-11</strain>
    </source>
</reference>
<dbReference type="Proteomes" id="UP000092993">
    <property type="component" value="Unassembled WGS sequence"/>
</dbReference>
<dbReference type="AlphaFoldDB" id="A0A1C7LLV2"/>
<proteinExistence type="predicted"/>
<feature type="compositionally biased region" description="Basic and acidic residues" evidence="1">
    <location>
        <begin position="310"/>
        <end position="323"/>
    </location>
</feature>
<dbReference type="InterPro" id="IPR011990">
    <property type="entry name" value="TPR-like_helical_dom_sf"/>
</dbReference>
<gene>
    <name evidence="2" type="ORF">A0H81_14986</name>
</gene>
<dbReference type="OrthoDB" id="434695at2759"/>
<dbReference type="STRING" id="5627.A0A1C7LLV2"/>
<dbReference type="GO" id="GO:0034044">
    <property type="term" value="C:exomer complex"/>
    <property type="evidence" value="ECO:0007669"/>
    <property type="project" value="TreeGrafter"/>
</dbReference>
<sequence>MVSNHLTNAILKYFGDSGQYQYAANLSEKLSAKDPVVSSLLTKSHLGMNEEVKAVQITSAAMKQTPQSYTLLYVQCDFVHSKGNNEWALKLARQAVNCAPSEFVTWEKLTEIYIDLGQDESALLTVNPCPMFTYNGRDAHRNLNPARVHLPAKGMVIDILSARSKAENDEADPALLCLPTPSLRGTWARAYALLMRFVSQIGWDDFLKTRNCVFVMEEEHRMQKHRRYRHQRGRRARYATTGRVIARAASKKDGCADDDASTRGVASPARSNVDDADIAEDANNADEMGGDSDSDTLAIANGIPTIRISTESDHEGGEEKANG</sequence>
<dbReference type="EMBL" id="LUGG01000060">
    <property type="protein sequence ID" value="OBZ65009.1"/>
    <property type="molecule type" value="Genomic_DNA"/>
</dbReference>